<accession>A0AAN0XZV6</accession>
<protein>
    <submittedName>
        <fullName evidence="1">Uncharacterized protein</fullName>
    </submittedName>
</protein>
<dbReference type="KEGG" id="vbr:A6E01_20310"/>
<evidence type="ECO:0000313" key="2">
    <source>
        <dbReference type="Proteomes" id="UP000092018"/>
    </source>
</evidence>
<evidence type="ECO:0000313" key="1">
    <source>
        <dbReference type="EMBL" id="ANO35558.1"/>
    </source>
</evidence>
<reference evidence="1 2" key="1">
    <citation type="submission" date="2016-06" db="EMBL/GenBank/DDBJ databases">
        <title>Adaptive Radiation by Waves of Gene Transfer Leads to Fine-Scale Resource Partitioning in Marine Microbes.</title>
        <authorList>
            <person name="Hehemann J.-H."/>
            <person name="Arevalo P."/>
            <person name="Datta M.S."/>
            <person name="Yu X."/>
            <person name="Corzett C."/>
            <person name="Henschel A."/>
            <person name="Preheim S.P."/>
            <person name="Timberlake S."/>
            <person name="Alm E.J."/>
            <person name="Polz M.F."/>
        </authorList>
    </citation>
    <scope>NUCLEOTIDE SEQUENCE [LARGE SCALE GENOMIC DNA]</scope>
    <source>
        <strain evidence="1 2">FF50</strain>
        <plasmid evidence="1 2">unnamed1</plasmid>
    </source>
</reference>
<keyword evidence="1" id="KW-0614">Plasmid</keyword>
<sequence length="174" mass="19185">MQCIGGALLGRLAFGGAPSGALYSAVNPWERRPLRWVGDAELVSPLIILVDDLDCLVPLCHELERAYPGSGHLCVFPEVGLHGYEPLRRFWKSCGVDAVNFNDKFSLHRLLDEGGIIVVPTVDSHVDVIGRLAHEFSQKDFVCSALNSHFYLSVYNCEVQEDSISLRPALVKGH</sequence>
<dbReference type="EMBL" id="CP016179">
    <property type="protein sequence ID" value="ANO35558.1"/>
    <property type="molecule type" value="Genomic_DNA"/>
</dbReference>
<dbReference type="Proteomes" id="UP000092018">
    <property type="component" value="Plasmid unnamed1"/>
</dbReference>
<name>A0AAN0XZV6_9VIBR</name>
<proteinExistence type="predicted"/>
<gene>
    <name evidence="1" type="ORF">A6E01_20310</name>
</gene>
<geneLocation type="plasmid" evidence="1 2">
    <name>unnamed1</name>
</geneLocation>
<dbReference type="AlphaFoldDB" id="A0AAN0XZV6"/>
<organism evidence="1 2">
    <name type="scientific">Vibrio breoganii</name>
    <dbReference type="NCBI Taxonomy" id="553239"/>
    <lineage>
        <taxon>Bacteria</taxon>
        <taxon>Pseudomonadati</taxon>
        <taxon>Pseudomonadota</taxon>
        <taxon>Gammaproteobacteria</taxon>
        <taxon>Vibrionales</taxon>
        <taxon>Vibrionaceae</taxon>
        <taxon>Vibrio</taxon>
    </lineage>
</organism>